<gene>
    <name evidence="2" type="ORF">SNAT2548_LOCUS1395</name>
</gene>
<dbReference type="AlphaFoldDB" id="A0A812HA56"/>
<proteinExistence type="predicted"/>
<accession>A0A812HA56</accession>
<name>A0A812HA56_9DINO</name>
<dbReference type="Proteomes" id="UP000604046">
    <property type="component" value="Unassembled WGS sequence"/>
</dbReference>
<keyword evidence="3" id="KW-1185">Reference proteome</keyword>
<organism evidence="2 3">
    <name type="scientific">Symbiodinium natans</name>
    <dbReference type="NCBI Taxonomy" id="878477"/>
    <lineage>
        <taxon>Eukaryota</taxon>
        <taxon>Sar</taxon>
        <taxon>Alveolata</taxon>
        <taxon>Dinophyceae</taxon>
        <taxon>Suessiales</taxon>
        <taxon>Symbiodiniaceae</taxon>
        <taxon>Symbiodinium</taxon>
    </lineage>
</organism>
<evidence type="ECO:0000256" key="1">
    <source>
        <dbReference type="SAM" id="MobiDB-lite"/>
    </source>
</evidence>
<reference evidence="2" key="1">
    <citation type="submission" date="2021-02" db="EMBL/GenBank/DDBJ databases">
        <authorList>
            <person name="Dougan E. K."/>
            <person name="Rhodes N."/>
            <person name="Thang M."/>
            <person name="Chan C."/>
        </authorList>
    </citation>
    <scope>NUCLEOTIDE SEQUENCE</scope>
</reference>
<dbReference type="EMBL" id="CAJNDS010000077">
    <property type="protein sequence ID" value="CAE6946024.1"/>
    <property type="molecule type" value="Genomic_DNA"/>
</dbReference>
<evidence type="ECO:0000313" key="2">
    <source>
        <dbReference type="EMBL" id="CAE6946024.1"/>
    </source>
</evidence>
<feature type="region of interest" description="Disordered" evidence="1">
    <location>
        <begin position="60"/>
        <end position="91"/>
    </location>
</feature>
<protein>
    <submittedName>
        <fullName evidence="2">Uncharacterized protein</fullName>
    </submittedName>
</protein>
<comment type="caution">
    <text evidence="2">The sequence shown here is derived from an EMBL/GenBank/DDBJ whole genome shotgun (WGS) entry which is preliminary data.</text>
</comment>
<evidence type="ECO:0000313" key="3">
    <source>
        <dbReference type="Proteomes" id="UP000604046"/>
    </source>
</evidence>
<sequence length="123" mass="13763">MAANSCDHEEVTSSSAYIPQWWQTSLTRQPRSDQPQVNPAVTGNEHVYITADQLLECLRQLGHESDPLGANPQPTGSASTTPESSSSQQTAQFREMLGAWIQTVTQRLCELQDRVQELENRHQ</sequence>
<feature type="compositionally biased region" description="Low complexity" evidence="1">
    <location>
        <begin position="77"/>
        <end position="91"/>
    </location>
</feature>